<feature type="transmembrane region" description="Helical" evidence="1">
    <location>
        <begin position="26"/>
        <end position="46"/>
    </location>
</feature>
<dbReference type="EMBL" id="CP023406">
    <property type="protein sequence ID" value="ATD66975.1"/>
    <property type="molecule type" value="Genomic_DNA"/>
</dbReference>
<keyword evidence="1" id="KW-0472">Membrane</keyword>
<gene>
    <name evidence="2" type="ORF">CNR27_05555</name>
</gene>
<dbReference type="InterPro" id="IPR025489">
    <property type="entry name" value="DUF4381"/>
</dbReference>
<evidence type="ECO:0000313" key="2">
    <source>
        <dbReference type="EMBL" id="ATD66975.1"/>
    </source>
</evidence>
<evidence type="ECO:0008006" key="4">
    <source>
        <dbReference type="Google" id="ProtNLM"/>
    </source>
</evidence>
<name>A0A290XCV3_9GAMM</name>
<keyword evidence="1" id="KW-1133">Transmembrane helix</keyword>
<sequence>MTMPDLVLRDIHQPATPPWWPPAAGWWWLGAALLAVCLALLGWRLLRAWRRRRWRRLFDDEVAHAGDAAARLAAMSSLLRRAARRCSADADRLQGEDWLSFLDSGLPGAPFTEGPGRVLRDGAFRPSVEELEADAAYPFARTRFLALMERRR</sequence>
<keyword evidence="1" id="KW-0812">Transmembrane</keyword>
<evidence type="ECO:0000256" key="1">
    <source>
        <dbReference type="SAM" id="Phobius"/>
    </source>
</evidence>
<dbReference type="KEGG" id="lum:CNR27_05555"/>
<accession>A0A290XCV3</accession>
<protein>
    <recommendedName>
        <fullName evidence="4">DUF4381 domain-containing protein</fullName>
    </recommendedName>
</protein>
<dbReference type="Proteomes" id="UP000218968">
    <property type="component" value="Chromosome"/>
</dbReference>
<dbReference type="AlphaFoldDB" id="A0A290XCV3"/>
<reference evidence="3" key="1">
    <citation type="submission" date="2017-09" db="EMBL/GenBank/DDBJ databases">
        <title>Luteimonas liuhanmingii sp.nov., isolated from the intestinal contents of Tibetan Plateau Pika in Yushu, Qinghai Province, China.</title>
        <authorList>
            <person name="Gui Z."/>
        </authorList>
    </citation>
    <scope>NUCLEOTIDE SEQUENCE [LARGE SCALE GENOMIC DNA]</scope>
    <source>
        <strain evidence="3">100111</strain>
    </source>
</reference>
<proteinExistence type="predicted"/>
<evidence type="ECO:0000313" key="3">
    <source>
        <dbReference type="Proteomes" id="UP000218968"/>
    </source>
</evidence>
<dbReference type="RefSeq" id="WP_096297301.1">
    <property type="nucleotide sequence ID" value="NZ_CP023406.1"/>
</dbReference>
<dbReference type="Pfam" id="PF14316">
    <property type="entry name" value="DUF4381"/>
    <property type="match status" value="1"/>
</dbReference>
<organism evidence="2 3">
    <name type="scientific">Luteimonas chenhongjianii</name>
    <dbReference type="NCBI Taxonomy" id="2006110"/>
    <lineage>
        <taxon>Bacteria</taxon>
        <taxon>Pseudomonadati</taxon>
        <taxon>Pseudomonadota</taxon>
        <taxon>Gammaproteobacteria</taxon>
        <taxon>Lysobacterales</taxon>
        <taxon>Lysobacteraceae</taxon>
        <taxon>Luteimonas</taxon>
    </lineage>
</organism>
<dbReference type="OrthoDB" id="283083at2"/>
<keyword evidence="3" id="KW-1185">Reference proteome</keyword>